<dbReference type="EMBL" id="LGTW01000002">
    <property type="protein sequence ID" value="KWX25392.1"/>
    <property type="molecule type" value="Genomic_DNA"/>
</dbReference>
<protein>
    <submittedName>
        <fullName evidence="2">Uncharacterized protein</fullName>
    </submittedName>
</protein>
<feature type="region of interest" description="Disordered" evidence="1">
    <location>
        <begin position="1"/>
        <end position="29"/>
    </location>
</feature>
<sequence length="178" mass="19813">MTPRQTRKNAQNSTVPSQTPRLRLKPKAPQSGFVDGAWWPHTDDLAAELPDLLAVLTVRLGRIERVLYHLNAWAVSPRRLDTGGRSIRLDGYRRQPLNTVEIIGLSRDRLTLLVVPPHTDPSDAHITMMEAAKPNNASTVDGLLVITPQDRERRTLAATAEDRWSSVAMPMATSEPAR</sequence>
<organism evidence="2 3">
    <name type="scientific">Mycolicibacterium wolinskyi</name>
    <dbReference type="NCBI Taxonomy" id="59750"/>
    <lineage>
        <taxon>Bacteria</taxon>
        <taxon>Bacillati</taxon>
        <taxon>Actinomycetota</taxon>
        <taxon>Actinomycetes</taxon>
        <taxon>Mycobacteriales</taxon>
        <taxon>Mycobacteriaceae</taxon>
        <taxon>Mycolicibacterium</taxon>
    </lineage>
</organism>
<dbReference type="RefSeq" id="WP_067844179.1">
    <property type="nucleotide sequence ID" value="NZ_LGTW01000002.1"/>
</dbReference>
<evidence type="ECO:0000256" key="1">
    <source>
        <dbReference type="SAM" id="MobiDB-lite"/>
    </source>
</evidence>
<keyword evidence="3" id="KW-1185">Reference proteome</keyword>
<dbReference type="AlphaFoldDB" id="A0A132PTL7"/>
<dbReference type="Proteomes" id="UP000070612">
    <property type="component" value="Unassembled WGS sequence"/>
</dbReference>
<dbReference type="InterPro" id="IPR046036">
    <property type="entry name" value="DUF5994"/>
</dbReference>
<gene>
    <name evidence="2" type="ORF">AFM11_03745</name>
</gene>
<reference evidence="2 3" key="1">
    <citation type="submission" date="2015-07" db="EMBL/GenBank/DDBJ databases">
        <title>A draft genome sequence of Mycobacterium wolinskyi.</title>
        <authorList>
            <person name="de Man T.J."/>
            <person name="Perry K.A."/>
            <person name="Coulliette A.D."/>
            <person name="Jensen B."/>
            <person name="Toney N.C."/>
            <person name="Limbago B.M."/>
            <person name="Noble-Wang J."/>
        </authorList>
    </citation>
    <scope>NUCLEOTIDE SEQUENCE [LARGE SCALE GENOMIC DNA]</scope>
    <source>
        <strain evidence="2 3">CDC_01</strain>
    </source>
</reference>
<name>A0A132PTL7_9MYCO</name>
<feature type="compositionally biased region" description="Polar residues" evidence="1">
    <location>
        <begin position="8"/>
        <end position="20"/>
    </location>
</feature>
<evidence type="ECO:0000313" key="2">
    <source>
        <dbReference type="EMBL" id="KWX25392.1"/>
    </source>
</evidence>
<proteinExistence type="predicted"/>
<comment type="caution">
    <text evidence="2">The sequence shown here is derived from an EMBL/GenBank/DDBJ whole genome shotgun (WGS) entry which is preliminary data.</text>
</comment>
<dbReference type="Pfam" id="PF19457">
    <property type="entry name" value="DUF5994"/>
    <property type="match status" value="1"/>
</dbReference>
<dbReference type="PATRIC" id="fig|59750.3.peg.2625"/>
<evidence type="ECO:0000313" key="3">
    <source>
        <dbReference type="Proteomes" id="UP000070612"/>
    </source>
</evidence>
<accession>A0A132PTL7</accession>